<dbReference type="GO" id="GO:0003677">
    <property type="term" value="F:DNA binding"/>
    <property type="evidence" value="ECO:0007669"/>
    <property type="project" value="UniProtKB-UniRule"/>
</dbReference>
<dbReference type="InterPro" id="IPR036890">
    <property type="entry name" value="HATPase_C_sf"/>
</dbReference>
<dbReference type="EC" id="5.6.2.2" evidence="6"/>
<dbReference type="InterPro" id="IPR003594">
    <property type="entry name" value="HATPase_dom"/>
</dbReference>
<evidence type="ECO:0000256" key="3">
    <source>
        <dbReference type="ARBA" id="ARBA00023029"/>
    </source>
</evidence>
<dbReference type="PANTHER" id="PTHR48444">
    <property type="entry name" value="DNA TOPOISOMERASE 6 SUBUNIT B"/>
    <property type="match status" value="1"/>
</dbReference>
<organism evidence="9 10">
    <name type="scientific">Anaerobaca lacustris</name>
    <dbReference type="NCBI Taxonomy" id="3044600"/>
    <lineage>
        <taxon>Bacteria</taxon>
        <taxon>Pseudomonadati</taxon>
        <taxon>Planctomycetota</taxon>
        <taxon>Phycisphaerae</taxon>
        <taxon>Sedimentisphaerales</taxon>
        <taxon>Anaerobacaceae</taxon>
        <taxon>Anaerobaca</taxon>
    </lineage>
</organism>
<feature type="binding site" evidence="6">
    <location>
        <position position="156"/>
    </location>
    <ligand>
        <name>ATP</name>
        <dbReference type="ChEBI" id="CHEBI:30616"/>
    </ligand>
</feature>
<comment type="subunit">
    <text evidence="6">Homodimer. Heterotetramer of two Top6A and two Top6B chains.</text>
</comment>
<dbReference type="Gene3D" id="3.30.565.10">
    <property type="entry name" value="Histidine kinase-like ATPase, C-terminal domain"/>
    <property type="match status" value="1"/>
</dbReference>
<comment type="caution">
    <text evidence="9">The sequence shown here is derived from an EMBL/GenBank/DDBJ whole genome shotgun (WGS) entry which is preliminary data.</text>
</comment>
<feature type="compositionally biased region" description="Basic residues" evidence="7">
    <location>
        <begin position="1"/>
        <end position="48"/>
    </location>
</feature>
<accession>A0AAW6TVE7</accession>
<keyword evidence="5 6" id="KW-0413">Isomerase</keyword>
<keyword evidence="3 6" id="KW-0799">Topoisomerase</keyword>
<dbReference type="NCBIfam" id="TIGR01052">
    <property type="entry name" value="top6b"/>
    <property type="match status" value="1"/>
</dbReference>
<feature type="compositionally biased region" description="Basic and acidic residues" evidence="7">
    <location>
        <begin position="66"/>
        <end position="76"/>
    </location>
</feature>
<dbReference type="GO" id="GO:0006260">
    <property type="term" value="P:DNA replication"/>
    <property type="evidence" value="ECO:0007669"/>
    <property type="project" value="UniProtKB-UniRule"/>
</dbReference>
<dbReference type="SUPFAM" id="SSF54211">
    <property type="entry name" value="Ribosomal protein S5 domain 2-like"/>
    <property type="match status" value="1"/>
</dbReference>
<evidence type="ECO:0000256" key="2">
    <source>
        <dbReference type="ARBA" id="ARBA00022840"/>
    </source>
</evidence>
<dbReference type="Gene3D" id="3.30.230.10">
    <property type="match status" value="1"/>
</dbReference>
<evidence type="ECO:0000256" key="1">
    <source>
        <dbReference type="ARBA" id="ARBA00022741"/>
    </source>
</evidence>
<keyword evidence="4 6" id="KW-0238">DNA-binding</keyword>
<feature type="binding site" evidence="6">
    <location>
        <position position="510"/>
    </location>
    <ligand>
        <name>ATP</name>
        <dbReference type="ChEBI" id="CHEBI:30616"/>
    </ligand>
</feature>
<evidence type="ECO:0000256" key="6">
    <source>
        <dbReference type="HAMAP-Rule" id="MF_00322"/>
    </source>
</evidence>
<evidence type="ECO:0000259" key="8">
    <source>
        <dbReference type="SMART" id="SM00387"/>
    </source>
</evidence>
<dbReference type="SMART" id="SM00387">
    <property type="entry name" value="HATPase_c"/>
    <property type="match status" value="1"/>
</dbReference>
<dbReference type="Proteomes" id="UP001431776">
    <property type="component" value="Unassembled WGS sequence"/>
</dbReference>
<keyword evidence="10" id="KW-1185">Reference proteome</keyword>
<dbReference type="HAMAP" id="MF_00322">
    <property type="entry name" value="Top6B"/>
    <property type="match status" value="1"/>
</dbReference>
<dbReference type="RefSeq" id="WP_349245026.1">
    <property type="nucleotide sequence ID" value="NZ_JASCXX010000012.1"/>
</dbReference>
<name>A0AAW6TVE7_9BACT</name>
<dbReference type="Pfam" id="PF09239">
    <property type="entry name" value="Topo-VIb_trans"/>
    <property type="match status" value="1"/>
</dbReference>
<protein>
    <recommendedName>
        <fullName evidence="6">Type 2 DNA topoisomerase 6 subunit B</fullName>
        <ecNumber evidence="6">5.6.2.2</ecNumber>
    </recommendedName>
    <alternativeName>
        <fullName evidence="6">Type II DNA topoisomerase VI subunit B</fullName>
        <shortName evidence="6">TopoVI-B</shortName>
    </alternativeName>
</protein>
<dbReference type="GO" id="GO:0003918">
    <property type="term" value="F:DNA topoisomerase type II (double strand cut, ATP-hydrolyzing) activity"/>
    <property type="evidence" value="ECO:0007669"/>
    <property type="project" value="UniProtKB-UniRule"/>
</dbReference>
<comment type="catalytic activity">
    <reaction evidence="6">
        <text>ATP-dependent breakage, passage and rejoining of double-stranded DNA.</text>
        <dbReference type="EC" id="5.6.2.2"/>
    </reaction>
</comment>
<dbReference type="AlphaFoldDB" id="A0AAW6TVE7"/>
<feature type="binding site" evidence="6">
    <location>
        <begin position="187"/>
        <end position="194"/>
    </location>
    <ligand>
        <name>ATP</name>
        <dbReference type="ChEBI" id="CHEBI:30616"/>
    </ligand>
</feature>
<dbReference type="GO" id="GO:0006265">
    <property type="term" value="P:DNA topological change"/>
    <property type="evidence" value="ECO:0007669"/>
    <property type="project" value="UniProtKB-UniRule"/>
</dbReference>
<feature type="binding site" evidence="6">
    <location>
        <position position="123"/>
    </location>
    <ligand>
        <name>ATP</name>
        <dbReference type="ChEBI" id="CHEBI:30616"/>
    </ligand>
</feature>
<comment type="similarity">
    <text evidence="6">Belongs to the TOP6B family.</text>
</comment>
<dbReference type="InterPro" id="IPR014721">
    <property type="entry name" value="Ribsml_uS5_D2-typ_fold_subgr"/>
</dbReference>
<dbReference type="PIRSF" id="PIRSF006553">
    <property type="entry name" value="TopoVI_B"/>
    <property type="match status" value="1"/>
</dbReference>
<feature type="region of interest" description="Disordered" evidence="7">
    <location>
        <begin position="1"/>
        <end position="76"/>
    </location>
</feature>
<feature type="domain" description="Histidine kinase/HSP90-like ATPase" evidence="8">
    <location>
        <begin position="108"/>
        <end position="260"/>
    </location>
</feature>
<dbReference type="PANTHER" id="PTHR48444:SF1">
    <property type="entry name" value="DNA TOPOISOMERASE 6 SUBUNIT B"/>
    <property type="match status" value="1"/>
</dbReference>
<proteinExistence type="inferred from homology"/>
<dbReference type="SUPFAM" id="SSF55874">
    <property type="entry name" value="ATPase domain of HSP90 chaperone/DNA topoisomerase II/histidine kinase"/>
    <property type="match status" value="1"/>
</dbReference>
<dbReference type="InterPro" id="IPR015320">
    <property type="entry name" value="TopoVI_B_transducer"/>
</dbReference>
<comment type="function">
    <text evidence="6">Relaxes both positive and negative superturns and exhibits a strong decatenase activity.</text>
</comment>
<dbReference type="CDD" id="cd00823">
    <property type="entry name" value="TopoIIB_Trans"/>
    <property type="match status" value="1"/>
</dbReference>
<dbReference type="GO" id="GO:0005524">
    <property type="term" value="F:ATP binding"/>
    <property type="evidence" value="ECO:0007669"/>
    <property type="project" value="UniProtKB-UniRule"/>
</dbReference>
<feature type="binding site" evidence="6">
    <location>
        <begin position="177"/>
        <end position="178"/>
    </location>
    <ligand>
        <name>ATP</name>
        <dbReference type="ChEBI" id="CHEBI:30616"/>
    </ligand>
</feature>
<keyword evidence="1 6" id="KW-0547">Nucleotide-binding</keyword>
<dbReference type="InterPro" id="IPR005734">
    <property type="entry name" value="TopoVI_B"/>
</dbReference>
<evidence type="ECO:0000313" key="10">
    <source>
        <dbReference type="Proteomes" id="UP001431776"/>
    </source>
</evidence>
<keyword evidence="2 6" id="KW-0067">ATP-binding</keyword>
<evidence type="ECO:0000256" key="5">
    <source>
        <dbReference type="ARBA" id="ARBA00023235"/>
    </source>
</evidence>
<dbReference type="Gene3D" id="1.10.8.50">
    <property type="match status" value="1"/>
</dbReference>
<evidence type="ECO:0000313" key="9">
    <source>
        <dbReference type="EMBL" id="MDI6449617.1"/>
    </source>
</evidence>
<evidence type="ECO:0000256" key="4">
    <source>
        <dbReference type="ARBA" id="ARBA00023125"/>
    </source>
</evidence>
<dbReference type="EMBL" id="JASCXX010000012">
    <property type="protein sequence ID" value="MDI6449617.1"/>
    <property type="molecule type" value="Genomic_DNA"/>
</dbReference>
<sequence>MGRARKKAAASKTKAVHAKKAKAAGKAVKKAVKKATKKTAKKAVRTSKKAPAEAVPLPLPEPQVPSDERRATDRPVRHATAEDMARGQREISVAEFFTKNRHLLGFDNPRKALLTTIKEGVDNSLDACEEAGILPEVKVVVAPGSEEDRFRVTIEDNGPGIVKAQIPKIFAKLLYGSKFHRLKMSRGQQGIGISAAGMYGQLTTGKPVSITSKTSRNKPAHHYELEIDTKKNEPRIIVDETIDWPVDRGTRVEIELEAKYQKGRQSVEEYLEQTAIANPHVSLQFVTPEGEVKDYKRATDQLPAETREIKPHPYGVELGVLIKMLHDTKAQTLQSFLHTDFSRVSMRVAKQISDAAKLYERARPSRIARQEADNLFKAINRTKIMNPPTDCLSPIGEELILAGLKTQIEADFYTAVTRPPSVYRGNPFQIEAGLAYGGSLQSDGLARVLRYANRVPLLYQQSACAMTKSVISTDWRNYALQQSNGALPSGPLIVMVHMASVWVPFTSESKEAVAHYPEIIKEVRLALQECGRRLAVFIRRRRKAAESEKKKAYIQKYIPHVAIALREMLNLSERQEQSLVTQLTDVLERSRS</sequence>
<reference evidence="9" key="1">
    <citation type="submission" date="2023-05" db="EMBL/GenBank/DDBJ databases">
        <title>Anaerotaeda fermentans gen. nov., sp. nov., a novel anaerobic planctomycete of the new family within the order Sedimentisphaerales isolated from Taman Peninsula, Russia.</title>
        <authorList>
            <person name="Khomyakova M.A."/>
            <person name="Merkel A.Y."/>
            <person name="Slobodkin A.I."/>
        </authorList>
    </citation>
    <scope>NUCLEOTIDE SEQUENCE</scope>
    <source>
        <strain evidence="9">M17dextr</strain>
    </source>
</reference>
<dbReference type="Pfam" id="PF13589">
    <property type="entry name" value="HATPase_c_3"/>
    <property type="match status" value="1"/>
</dbReference>
<dbReference type="NCBIfam" id="NF003218">
    <property type="entry name" value="PRK04184.1"/>
    <property type="match status" value="1"/>
</dbReference>
<dbReference type="InterPro" id="IPR020568">
    <property type="entry name" value="Ribosomal_Su5_D2-typ_SF"/>
</dbReference>
<evidence type="ECO:0000256" key="7">
    <source>
        <dbReference type="SAM" id="MobiDB-lite"/>
    </source>
</evidence>
<gene>
    <name evidence="6" type="primary">top6B</name>
    <name evidence="9" type="ORF">QJ522_11230</name>
</gene>